<protein>
    <submittedName>
        <fullName evidence="4">FHA domain-containing protein</fullName>
    </submittedName>
</protein>
<feature type="compositionally biased region" description="Basic and acidic residues" evidence="1">
    <location>
        <begin position="703"/>
        <end position="713"/>
    </location>
</feature>
<feature type="compositionally biased region" description="Acidic residues" evidence="1">
    <location>
        <begin position="7"/>
        <end position="18"/>
    </location>
</feature>
<dbReference type="Pfam" id="PF00035">
    <property type="entry name" value="dsrm"/>
    <property type="match status" value="1"/>
</dbReference>
<dbReference type="AlphaFoldDB" id="A0A914W2P3"/>
<evidence type="ECO:0000256" key="1">
    <source>
        <dbReference type="SAM" id="MobiDB-lite"/>
    </source>
</evidence>
<dbReference type="Gene3D" id="3.30.160.20">
    <property type="match status" value="1"/>
</dbReference>
<organism evidence="3 4">
    <name type="scientific">Plectus sambesii</name>
    <dbReference type="NCBI Taxonomy" id="2011161"/>
    <lineage>
        <taxon>Eukaryota</taxon>
        <taxon>Metazoa</taxon>
        <taxon>Ecdysozoa</taxon>
        <taxon>Nematoda</taxon>
        <taxon>Chromadorea</taxon>
        <taxon>Plectida</taxon>
        <taxon>Plectina</taxon>
        <taxon>Plectoidea</taxon>
        <taxon>Plectidae</taxon>
        <taxon>Plectus</taxon>
    </lineage>
</organism>
<dbReference type="CDD" id="cd22677">
    <property type="entry name" value="FHA_Kanadaptin"/>
    <property type="match status" value="1"/>
</dbReference>
<dbReference type="SMART" id="SM00358">
    <property type="entry name" value="DSRM"/>
    <property type="match status" value="1"/>
</dbReference>
<feature type="compositionally biased region" description="Low complexity" evidence="1">
    <location>
        <begin position="54"/>
        <end position="63"/>
    </location>
</feature>
<dbReference type="SMART" id="SM00240">
    <property type="entry name" value="FHA"/>
    <property type="match status" value="1"/>
</dbReference>
<dbReference type="InterPro" id="IPR000253">
    <property type="entry name" value="FHA_dom"/>
</dbReference>
<feature type="region of interest" description="Disordered" evidence="1">
    <location>
        <begin position="1"/>
        <end position="83"/>
    </location>
</feature>
<feature type="compositionally biased region" description="Low complexity" evidence="1">
    <location>
        <begin position="627"/>
        <end position="637"/>
    </location>
</feature>
<dbReference type="WBParaSite" id="PSAMB.scaffold2size251193.g767.t1">
    <property type="protein sequence ID" value="PSAMB.scaffold2size251193.g767.t1"/>
    <property type="gene ID" value="PSAMB.scaffold2size251193.g767"/>
</dbReference>
<evidence type="ECO:0000313" key="4">
    <source>
        <dbReference type="WBParaSite" id="PSAMB.scaffold2size251193.g767.t1"/>
    </source>
</evidence>
<evidence type="ECO:0000313" key="3">
    <source>
        <dbReference type="Proteomes" id="UP000887566"/>
    </source>
</evidence>
<dbReference type="Proteomes" id="UP000887566">
    <property type="component" value="Unplaced"/>
</dbReference>
<dbReference type="InterPro" id="IPR050923">
    <property type="entry name" value="Cell_Proc_Reg/RNA_Proc"/>
</dbReference>
<dbReference type="SUPFAM" id="SSF54768">
    <property type="entry name" value="dsRNA-binding domain-like"/>
    <property type="match status" value="1"/>
</dbReference>
<accession>A0A914W2P3</accession>
<dbReference type="InterPro" id="IPR014720">
    <property type="entry name" value="dsRBD_dom"/>
</dbReference>
<keyword evidence="3" id="KW-1185">Reference proteome</keyword>
<feature type="region of interest" description="Disordered" evidence="1">
    <location>
        <begin position="221"/>
        <end position="278"/>
    </location>
</feature>
<name>A0A914W2P3_9BILA</name>
<sequence length="751" mass="82551">MASNDQEQPEDAAVDMESSDPFKVPEGFLTAPKKPDPVESTSSSKEVAPKAELKPAAPKGLQQPGPPPELPYTPPPWASEPSPDAKYSLDVLKTGVIVENIDMAERVNGSFLVVGRLAVCDVVLEHPSISRYHAILQYGKDTMDPSKGFGWHLYDLGSTHGSSFNKQAAPPKQFIRVHVGHVLQFGGSTRLLILQGPEEDIEPESKHTVTEIRKEGERRKLIAEGVIEDDRAPKKREVEESPEASDSAPSGISWGMDYGEEGDSGREGSGGEELDFESMQKREEYYKDDPKKALTKFFEREGYELKFEYEEVGGGFHKKWHCRIELPVDTPSGQALVAQAEATGAKRDAQQQCALEACRILDAHGVLRRSGNAVQRKKLRDLKANDFYDSDEDTFYDRTGELEEKRIKRKRRLEDATGEKTAPAFDTYATLVQKLDAVKAETAAVQAELSSLVARHSSQTAAAPSGDSLDEFMASVRKNDGVSALTQDMKLQKSQLSLKLVQLKRDADRLGKLVKIATPVALPELKMRTTEAETAADAPKKKAMVWVGSMKGHRLRKMAKVEQEETPVVSEIQEGFKDDELVEEDEEDDNVAEGSTAAATVATPTPVSTAASASESVTGSKKPIPAPAVDSSVPSASADEKRKPQSTTERLYTVGNLPVSQSTEDQPMEDEDDSAVVKGPQLSEQQDNDVESAPKRSRQRQRQKPEKKTETKTDSSGGYDVSNPDYAMWMPPDNQQGDGRTKLNDKFGDRY</sequence>
<evidence type="ECO:0000259" key="2">
    <source>
        <dbReference type="PROSITE" id="PS50006"/>
    </source>
</evidence>
<dbReference type="Pfam" id="PF00498">
    <property type="entry name" value="FHA"/>
    <property type="match status" value="1"/>
</dbReference>
<dbReference type="InterPro" id="IPR008984">
    <property type="entry name" value="SMAD_FHA_dom_sf"/>
</dbReference>
<feature type="domain" description="FHA" evidence="2">
    <location>
        <begin position="112"/>
        <end position="169"/>
    </location>
</feature>
<dbReference type="PANTHER" id="PTHR23308">
    <property type="entry name" value="NUCLEAR INHIBITOR OF PROTEIN PHOSPHATASE-1"/>
    <property type="match status" value="1"/>
</dbReference>
<feature type="region of interest" description="Disordered" evidence="1">
    <location>
        <begin position="558"/>
        <end position="751"/>
    </location>
</feature>
<dbReference type="CDD" id="cd19856">
    <property type="entry name" value="DSRM_Kanadaptin"/>
    <property type="match status" value="1"/>
</dbReference>
<feature type="compositionally biased region" description="Low complexity" evidence="1">
    <location>
        <begin position="594"/>
        <end position="620"/>
    </location>
</feature>
<feature type="compositionally biased region" description="Acidic residues" evidence="1">
    <location>
        <begin position="580"/>
        <end position="591"/>
    </location>
</feature>
<dbReference type="PROSITE" id="PS50006">
    <property type="entry name" value="FHA_DOMAIN"/>
    <property type="match status" value="1"/>
</dbReference>
<dbReference type="Gene3D" id="2.60.200.20">
    <property type="match status" value="1"/>
</dbReference>
<reference evidence="4" key="1">
    <citation type="submission" date="2022-11" db="UniProtKB">
        <authorList>
            <consortium name="WormBaseParasite"/>
        </authorList>
    </citation>
    <scope>IDENTIFICATION</scope>
</reference>
<feature type="compositionally biased region" description="Pro residues" evidence="1">
    <location>
        <begin position="64"/>
        <end position="78"/>
    </location>
</feature>
<dbReference type="SUPFAM" id="SSF49879">
    <property type="entry name" value="SMAD/FHA domain"/>
    <property type="match status" value="1"/>
</dbReference>
<feature type="compositionally biased region" description="Basic and acidic residues" evidence="1">
    <location>
        <begin position="221"/>
        <end position="239"/>
    </location>
</feature>
<feature type="compositionally biased region" description="Basic and acidic residues" evidence="1">
    <location>
        <begin position="739"/>
        <end position="751"/>
    </location>
</feature>
<proteinExistence type="predicted"/>